<proteinExistence type="predicted"/>
<dbReference type="PANTHER" id="PTHR34598:SF3">
    <property type="entry name" value="OXIDOREDUCTASE AN1597"/>
    <property type="match status" value="1"/>
</dbReference>
<dbReference type="PANTHER" id="PTHR34598">
    <property type="entry name" value="BLL6449 PROTEIN"/>
    <property type="match status" value="1"/>
</dbReference>
<dbReference type="EMBL" id="SRKY01000001">
    <property type="protein sequence ID" value="THH38654.1"/>
    <property type="molecule type" value="Genomic_DNA"/>
</dbReference>
<sequence length="265" mass="29244">MTQSATVNYHIHKPFRQAFEIDAGGATGQLVSPELAATQIPLHDERDSDTKAEFATDGFAFAHVPTAVTDFDWDGWQAAYDSELTTLLRREIGASDVIIFDHTLRVDDPTATRRPARNVHSDYSPEGAKQRLVDILGPATAAEWAAGHYAFVNVWRPVDNPINSAPLGFVRPASVASRDWIEIDLIYPDRTGQILGLAANPAHDWVYRSRMTPDEVVFFNIYDKQGHPFVGHSAVDLVEDPAITTCRKSIESRTLVRLSAPHAAG</sequence>
<gene>
    <name evidence="1" type="ORF">E4Z66_03535</name>
</gene>
<evidence type="ECO:0000313" key="2">
    <source>
        <dbReference type="Proteomes" id="UP000306602"/>
    </source>
</evidence>
<dbReference type="InterPro" id="IPR044053">
    <property type="entry name" value="AsaB-like"/>
</dbReference>
<protein>
    <recommendedName>
        <fullName evidence="3">Methyltransferase</fullName>
    </recommendedName>
</protein>
<evidence type="ECO:0000313" key="1">
    <source>
        <dbReference type="EMBL" id="THH38654.1"/>
    </source>
</evidence>
<dbReference type="OrthoDB" id="5173234at2"/>
<dbReference type="GO" id="GO:0016491">
    <property type="term" value="F:oxidoreductase activity"/>
    <property type="evidence" value="ECO:0007669"/>
    <property type="project" value="InterPro"/>
</dbReference>
<evidence type="ECO:0008006" key="3">
    <source>
        <dbReference type="Google" id="ProtNLM"/>
    </source>
</evidence>
<dbReference type="NCBIfam" id="NF041278">
    <property type="entry name" value="CmcJ_NvfI_EfuI"/>
    <property type="match status" value="1"/>
</dbReference>
<accession>A0A4S4NGA3</accession>
<organism evidence="1 2">
    <name type="scientific">Aliishimia ponticola</name>
    <dbReference type="NCBI Taxonomy" id="2499833"/>
    <lineage>
        <taxon>Bacteria</taxon>
        <taxon>Pseudomonadati</taxon>
        <taxon>Pseudomonadota</taxon>
        <taxon>Alphaproteobacteria</taxon>
        <taxon>Rhodobacterales</taxon>
        <taxon>Paracoccaceae</taxon>
        <taxon>Aliishimia</taxon>
    </lineage>
</organism>
<dbReference type="Proteomes" id="UP000306602">
    <property type="component" value="Unassembled WGS sequence"/>
</dbReference>
<dbReference type="AlphaFoldDB" id="A0A4S4NGA3"/>
<name>A0A4S4NGA3_9RHOB</name>
<comment type="caution">
    <text evidence="1">The sequence shown here is derived from an EMBL/GenBank/DDBJ whole genome shotgun (WGS) entry which is preliminary data.</text>
</comment>
<keyword evidence="2" id="KW-1185">Reference proteome</keyword>
<reference evidence="1 2" key="1">
    <citation type="submission" date="2019-04" db="EMBL/GenBank/DDBJ databases">
        <title>Shimia ponticola sp. nov., isolated from seawater.</title>
        <authorList>
            <person name="Kim Y.-O."/>
            <person name="Yoon J.-H."/>
        </authorList>
    </citation>
    <scope>NUCLEOTIDE SEQUENCE [LARGE SCALE GENOMIC DNA]</scope>
    <source>
        <strain evidence="1 2">MYP11</strain>
    </source>
</reference>
<dbReference type="RefSeq" id="WP_136461545.1">
    <property type="nucleotide sequence ID" value="NZ_SRKY01000001.1"/>
</dbReference>